<evidence type="ECO:0000256" key="6">
    <source>
        <dbReference type="ARBA" id="ARBA00026066"/>
    </source>
</evidence>
<evidence type="ECO:0000256" key="4">
    <source>
        <dbReference type="ARBA" id="ARBA00013858"/>
    </source>
</evidence>
<evidence type="ECO:0000256" key="5">
    <source>
        <dbReference type="ARBA" id="ARBA00023150"/>
    </source>
</evidence>
<dbReference type="EC" id="2.8.1.12" evidence="3"/>
<keyword evidence="5" id="KW-0501">Molybdenum cofactor biosynthesis</keyword>
<comment type="pathway">
    <text evidence="1">Cofactor biosynthesis; molybdopterin biosynthesis.</text>
</comment>
<dbReference type="RefSeq" id="WP_342161133.1">
    <property type="nucleotide sequence ID" value="NZ_JBCDNA010000003.1"/>
</dbReference>
<sequence length="141" mass="15876">MENRIFIKLTEDRLSLGECYQFVQDNSCGGLALFVGTVRNNTENKEVKALEFSSYEPMAVKEMNLIAEKALELFGIEKIAIHHAIGNLEVSEVPVIISVSSAHRDAAFKACQYAIDTLKETVPIWKKEFFEDGEVWVNAHP</sequence>
<evidence type="ECO:0000256" key="9">
    <source>
        <dbReference type="ARBA" id="ARBA00030781"/>
    </source>
</evidence>
<keyword evidence="13" id="KW-1185">Reference proteome</keyword>
<reference evidence="12 13" key="1">
    <citation type="submission" date="2024-04" db="EMBL/GenBank/DDBJ databases">
        <title>whole genome sequencing of Lutimonas vermicola strain IMCC1616.</title>
        <authorList>
            <person name="Bae S.S."/>
        </authorList>
    </citation>
    <scope>NUCLEOTIDE SEQUENCE [LARGE SCALE GENOMIC DNA]</scope>
    <source>
        <strain evidence="12 13">IMCC1616</strain>
    </source>
</reference>
<evidence type="ECO:0000313" key="13">
    <source>
        <dbReference type="Proteomes" id="UP001474120"/>
    </source>
</evidence>
<dbReference type="Proteomes" id="UP001474120">
    <property type="component" value="Unassembled WGS sequence"/>
</dbReference>
<proteinExistence type="inferred from homology"/>
<comment type="subunit">
    <text evidence="6">Heterotetramer of 2 MoaD subunits and 2 MoaE subunits. Also stable as homodimer. The enzyme changes between these two forms during catalysis.</text>
</comment>
<gene>
    <name evidence="12" type="ORF">AABB81_13755</name>
</gene>
<protein>
    <recommendedName>
        <fullName evidence="4">Molybdopterin synthase catalytic subunit</fullName>
        <ecNumber evidence="3">2.8.1.12</ecNumber>
    </recommendedName>
    <alternativeName>
        <fullName evidence="9">MPT synthase subunit 2</fullName>
    </alternativeName>
    <alternativeName>
        <fullName evidence="7">Molybdenum cofactor biosynthesis protein E</fullName>
    </alternativeName>
    <alternativeName>
        <fullName evidence="8">Molybdopterin-converting factor large subunit</fullName>
    </alternativeName>
    <alternativeName>
        <fullName evidence="10">Molybdopterin-converting factor subunit 2</fullName>
    </alternativeName>
</protein>
<dbReference type="InterPro" id="IPR036563">
    <property type="entry name" value="MoaE_sf"/>
</dbReference>
<evidence type="ECO:0000256" key="2">
    <source>
        <dbReference type="ARBA" id="ARBA00005426"/>
    </source>
</evidence>
<dbReference type="InterPro" id="IPR003448">
    <property type="entry name" value="Mopterin_biosynth_MoaE"/>
</dbReference>
<evidence type="ECO:0000256" key="1">
    <source>
        <dbReference type="ARBA" id="ARBA00005046"/>
    </source>
</evidence>
<accession>A0ABU9L3I4</accession>
<comment type="caution">
    <text evidence="12">The sequence shown here is derived from an EMBL/GenBank/DDBJ whole genome shotgun (WGS) entry which is preliminary data.</text>
</comment>
<name>A0ABU9L3I4_9FLAO</name>
<dbReference type="Gene3D" id="3.90.1170.40">
    <property type="entry name" value="Molybdopterin biosynthesis MoaE subunit"/>
    <property type="match status" value="1"/>
</dbReference>
<evidence type="ECO:0000256" key="8">
    <source>
        <dbReference type="ARBA" id="ARBA00030407"/>
    </source>
</evidence>
<dbReference type="EMBL" id="JBCDNA010000003">
    <property type="protein sequence ID" value="MEL4456969.1"/>
    <property type="molecule type" value="Genomic_DNA"/>
</dbReference>
<dbReference type="Pfam" id="PF02391">
    <property type="entry name" value="MoaE"/>
    <property type="match status" value="1"/>
</dbReference>
<evidence type="ECO:0000256" key="7">
    <source>
        <dbReference type="ARBA" id="ARBA00029745"/>
    </source>
</evidence>
<dbReference type="SUPFAM" id="SSF54690">
    <property type="entry name" value="Molybdopterin synthase subunit MoaE"/>
    <property type="match status" value="1"/>
</dbReference>
<evidence type="ECO:0000256" key="11">
    <source>
        <dbReference type="ARBA" id="ARBA00049878"/>
    </source>
</evidence>
<organism evidence="12 13">
    <name type="scientific">Lutimonas vermicola</name>
    <dbReference type="NCBI Taxonomy" id="414288"/>
    <lineage>
        <taxon>Bacteria</taxon>
        <taxon>Pseudomonadati</taxon>
        <taxon>Bacteroidota</taxon>
        <taxon>Flavobacteriia</taxon>
        <taxon>Flavobacteriales</taxon>
        <taxon>Flavobacteriaceae</taxon>
        <taxon>Lutimonas</taxon>
    </lineage>
</organism>
<evidence type="ECO:0000256" key="3">
    <source>
        <dbReference type="ARBA" id="ARBA00011950"/>
    </source>
</evidence>
<evidence type="ECO:0000256" key="10">
    <source>
        <dbReference type="ARBA" id="ARBA00032474"/>
    </source>
</evidence>
<comment type="similarity">
    <text evidence="2">Belongs to the MoaE family.</text>
</comment>
<evidence type="ECO:0000313" key="12">
    <source>
        <dbReference type="EMBL" id="MEL4456969.1"/>
    </source>
</evidence>
<comment type="catalytic activity">
    <reaction evidence="11">
        <text>2 [molybdopterin-synthase sulfur-carrier protein]-C-terminal-Gly-aminoethanethioate + cyclic pyranopterin phosphate + H2O = molybdopterin + 2 [molybdopterin-synthase sulfur-carrier protein]-C-terminal Gly-Gly + 2 H(+)</text>
        <dbReference type="Rhea" id="RHEA:26333"/>
        <dbReference type="Rhea" id="RHEA-COMP:12202"/>
        <dbReference type="Rhea" id="RHEA-COMP:19907"/>
        <dbReference type="ChEBI" id="CHEBI:15377"/>
        <dbReference type="ChEBI" id="CHEBI:15378"/>
        <dbReference type="ChEBI" id="CHEBI:58698"/>
        <dbReference type="ChEBI" id="CHEBI:59648"/>
        <dbReference type="ChEBI" id="CHEBI:90778"/>
        <dbReference type="ChEBI" id="CHEBI:232372"/>
        <dbReference type="EC" id="2.8.1.12"/>
    </reaction>
</comment>
<dbReference type="PANTHER" id="PTHR23404">
    <property type="entry name" value="MOLYBDOPTERIN SYNTHASE RELATED"/>
    <property type="match status" value="1"/>
</dbReference>
<dbReference type="CDD" id="cd00756">
    <property type="entry name" value="MoaE"/>
    <property type="match status" value="1"/>
</dbReference>